<keyword evidence="7 16" id="KW-0547">Nucleotide-binding</keyword>
<keyword evidence="9" id="KW-0378">Hydrolase</keyword>
<reference evidence="19 20" key="1">
    <citation type="submission" date="2019-06" db="EMBL/GenBank/DDBJ databases">
        <title>Draft genomes of female and male turbot (Scophthalmus maximus).</title>
        <authorList>
            <person name="Xu H."/>
            <person name="Xu X.-W."/>
            <person name="Shao C."/>
            <person name="Chen S."/>
        </authorList>
    </citation>
    <scope>NUCLEOTIDE SEQUENCE [LARGE SCALE GENOMIC DNA]</scope>
    <source>
        <strain evidence="19">Ysfricsl-2016a</strain>
        <tissue evidence="19">Blood</tissue>
    </source>
</reference>
<dbReference type="InterPro" id="IPR011042">
    <property type="entry name" value="6-blade_b-propeller_TolB-like"/>
</dbReference>
<comment type="caution">
    <text evidence="19">The sequence shown here is derived from an EMBL/GenBank/DDBJ whole genome shotgun (WGS) entry which is preliminary data.</text>
</comment>
<evidence type="ECO:0000256" key="10">
    <source>
        <dbReference type="ARBA" id="ARBA00022837"/>
    </source>
</evidence>
<evidence type="ECO:0000256" key="2">
    <source>
        <dbReference type="ARBA" id="ARBA00008595"/>
    </source>
</evidence>
<keyword evidence="6" id="KW-0732">Signal</keyword>
<organism evidence="19 20">
    <name type="scientific">Scophthalmus maximus</name>
    <name type="common">Turbot</name>
    <name type="synonym">Psetta maxima</name>
    <dbReference type="NCBI Taxonomy" id="52904"/>
    <lineage>
        <taxon>Eukaryota</taxon>
        <taxon>Metazoa</taxon>
        <taxon>Chordata</taxon>
        <taxon>Craniata</taxon>
        <taxon>Vertebrata</taxon>
        <taxon>Euteleostomi</taxon>
        <taxon>Actinopterygii</taxon>
        <taxon>Neopterygii</taxon>
        <taxon>Teleostei</taxon>
        <taxon>Neoteleostei</taxon>
        <taxon>Acanthomorphata</taxon>
        <taxon>Carangaria</taxon>
        <taxon>Pleuronectiformes</taxon>
        <taxon>Pleuronectoidei</taxon>
        <taxon>Scophthalmidae</taxon>
        <taxon>Scophthalmus</taxon>
    </lineage>
</organism>
<dbReference type="CDD" id="cd14132">
    <property type="entry name" value="STKc_CK2_alpha"/>
    <property type="match status" value="1"/>
</dbReference>
<evidence type="ECO:0000313" key="19">
    <source>
        <dbReference type="EMBL" id="KAF0045298.1"/>
    </source>
</evidence>
<dbReference type="SUPFAM" id="SSF63829">
    <property type="entry name" value="Calcium-dependent phosphotriesterase"/>
    <property type="match status" value="1"/>
</dbReference>
<feature type="binding site" evidence="15">
    <location>
        <position position="607"/>
    </location>
    <ligand>
        <name>Ca(2+)</name>
        <dbReference type="ChEBI" id="CHEBI:29108"/>
        <label>1</label>
        <note>catalytic</note>
    </ligand>
</feature>
<evidence type="ECO:0000256" key="4">
    <source>
        <dbReference type="ARBA" id="ARBA00022679"/>
    </source>
</evidence>
<keyword evidence="13" id="KW-0325">Glycoprotein</keyword>
<dbReference type="Gene3D" id="1.10.510.10">
    <property type="entry name" value="Transferase(Phosphotransferase) domain 1"/>
    <property type="match status" value="1"/>
</dbReference>
<dbReference type="InterPro" id="IPR011009">
    <property type="entry name" value="Kinase-like_dom_sf"/>
</dbReference>
<evidence type="ECO:0000256" key="9">
    <source>
        <dbReference type="ARBA" id="ARBA00022801"/>
    </source>
</evidence>
<dbReference type="FunFam" id="1.10.510.10:FF:000059">
    <property type="entry name" value="Casein kinase II subunit alpha"/>
    <property type="match status" value="1"/>
</dbReference>
<feature type="active site" description="Proton acceptor" evidence="14">
    <location>
        <position position="553"/>
    </location>
</feature>
<evidence type="ECO:0000256" key="11">
    <source>
        <dbReference type="ARBA" id="ARBA00022840"/>
    </source>
</evidence>
<evidence type="ECO:0000256" key="1">
    <source>
        <dbReference type="ARBA" id="ARBA00000368"/>
    </source>
</evidence>
<dbReference type="EMBL" id="VEVO01000002">
    <property type="protein sequence ID" value="KAF0045298.1"/>
    <property type="molecule type" value="Genomic_DNA"/>
</dbReference>
<evidence type="ECO:0000256" key="5">
    <source>
        <dbReference type="ARBA" id="ARBA00022723"/>
    </source>
</evidence>
<sequence>MSGPVPSRSRVYPDVNTQRPREYWDYESHVVEWGNQDDYQLVRKLGRGKYSEVFEAINITNNEKVVVKILKPVKKKKIKREIKILENLRGGPNIISLLDIVKDPVSRTPALVFEHVNNTDFKQLYQTLSDFDIRFYMYEILKALDYCHSMGIMHRDVKPHNVMIDHEHRKLRLIDWGLAEFYHPNQEYNVRVASRYFKGPELLVDYQMYDYSLDMWSLGCMLASMIFRKEPFFHGHDNYDQLVRIAKVLGTEDLYDYIDKYNIELDPRFNDILGRHSRKRWERFVHSENQHLVSTEALDFLDKLLRYDHQARLTAREAMDHPYFYPIVKDQGRGATPGGMAASSTPVSSSSMMAAQDTHLRMDIHQMMGYRVYTEDVHESMWTQMHQATAWGWSEDMMETKEHVVLQLPYEDGDIKQIQPDSRTVVGLKTQINLVVGSFTMGKVVFISLLIAALAALLGERVVNLRRRSLASRELVQNHLPNCAVLKNLDYGSEDITILGDGLAFISTGLKYPGMPASDVTGKIFSLDLQDSRMKPVELRMPRNFDLDSFNPHGISVYTDPTDDTIYLFVVSHPEHKSQVEVFIFLEDDHSLVHLKTIKHELLNSVNDIVAVGIESFYATNDHYYSNEILKSLVEPLLGQPWSNVVYYSPTDVKVVSEGYYLANGINISPDNSHVYVADLFDHNVHVLDRKEDNTLATVKAVAVGSLCDNIEVDPETGDLWLGCHPNGWKFFKFDPKDPPGSEVIRIQNIHSDQPVVSQVYADDGQFVSEVETVMFLSSRQLLGHFVITSDQSHPNNMKLSKYDPEEPPGSEVMVSQENADTDHVIPASNSSSLHIGSVLHTQAPFP</sequence>
<feature type="domain" description="Protein kinase" evidence="18">
    <location>
        <begin position="39"/>
        <end position="324"/>
    </location>
</feature>
<keyword evidence="5 15" id="KW-0479">Metal-binding</keyword>
<evidence type="ECO:0000256" key="17">
    <source>
        <dbReference type="SAM" id="MobiDB-lite"/>
    </source>
</evidence>
<keyword evidence="4" id="KW-0808">Transferase</keyword>
<dbReference type="InterPro" id="IPR008271">
    <property type="entry name" value="Ser/Thr_kinase_AS"/>
</dbReference>
<evidence type="ECO:0000256" key="8">
    <source>
        <dbReference type="ARBA" id="ARBA00022777"/>
    </source>
</evidence>
<dbReference type="GO" id="GO:0005524">
    <property type="term" value="F:ATP binding"/>
    <property type="evidence" value="ECO:0007669"/>
    <property type="project" value="UniProtKB-UniRule"/>
</dbReference>
<dbReference type="GO" id="GO:0051726">
    <property type="term" value="P:regulation of cell cycle"/>
    <property type="evidence" value="ECO:0007669"/>
    <property type="project" value="TreeGrafter"/>
</dbReference>
<proteinExistence type="inferred from homology"/>
<dbReference type="PROSITE" id="PS00107">
    <property type="entry name" value="PROTEIN_KINASE_ATP"/>
    <property type="match status" value="1"/>
</dbReference>
<dbReference type="GO" id="GO:0005956">
    <property type="term" value="C:protein kinase CK2 complex"/>
    <property type="evidence" value="ECO:0007669"/>
    <property type="project" value="TreeGrafter"/>
</dbReference>
<evidence type="ECO:0000256" key="7">
    <source>
        <dbReference type="ARBA" id="ARBA00022741"/>
    </source>
</evidence>
<dbReference type="InterPro" id="IPR045216">
    <property type="entry name" value="CK2_alpha"/>
</dbReference>
<dbReference type="InterPro" id="IPR017441">
    <property type="entry name" value="Protein_kinase_ATP_BS"/>
</dbReference>
<feature type="binding site" evidence="15">
    <location>
        <position position="608"/>
    </location>
    <ligand>
        <name>Ca(2+)</name>
        <dbReference type="ChEBI" id="CHEBI:29108"/>
        <label>1</label>
        <note>catalytic</note>
    </ligand>
</feature>
<feature type="binding site" evidence="15">
    <location>
        <position position="494"/>
    </location>
    <ligand>
        <name>Ca(2+)</name>
        <dbReference type="ChEBI" id="CHEBI:29108"/>
        <label>1</label>
        <note>catalytic</note>
    </ligand>
</feature>
<feature type="binding site" evidence="16">
    <location>
        <position position="68"/>
    </location>
    <ligand>
        <name>ATP</name>
        <dbReference type="ChEBI" id="CHEBI:30616"/>
    </ligand>
</feature>
<dbReference type="Pfam" id="PF00069">
    <property type="entry name" value="Pkinase"/>
    <property type="match status" value="1"/>
</dbReference>
<feature type="binding site" evidence="15">
    <location>
        <position position="710"/>
    </location>
    <ligand>
        <name>Ca(2+)</name>
        <dbReference type="ChEBI" id="CHEBI:29108"/>
        <label>1</label>
        <note>catalytic</note>
    </ligand>
</feature>
<dbReference type="PROSITE" id="PS00108">
    <property type="entry name" value="PROTEIN_KINASE_ST"/>
    <property type="match status" value="1"/>
</dbReference>
<feature type="region of interest" description="Disordered" evidence="17">
    <location>
        <begin position="794"/>
        <end position="830"/>
    </location>
</feature>
<dbReference type="FunFam" id="3.30.200.20:FF:000088">
    <property type="entry name" value="Casein kinase II subunit alpha"/>
    <property type="match status" value="1"/>
</dbReference>
<dbReference type="PANTHER" id="PTHR24054">
    <property type="entry name" value="CASEIN KINASE II SUBUNIT ALPHA"/>
    <property type="match status" value="1"/>
</dbReference>
<dbReference type="GO" id="GO:0004674">
    <property type="term" value="F:protein serine/threonine kinase activity"/>
    <property type="evidence" value="ECO:0007669"/>
    <property type="project" value="UniProtKB-KW"/>
</dbReference>
<feature type="binding site" evidence="15">
    <location>
        <position position="709"/>
    </location>
    <ligand>
        <name>Ca(2+)</name>
        <dbReference type="ChEBI" id="CHEBI:29108"/>
        <label>1</label>
        <note>catalytic</note>
    </ligand>
</feature>
<keyword evidence="8" id="KW-0418">Kinase</keyword>
<dbReference type="Gene3D" id="3.30.200.20">
    <property type="entry name" value="Phosphorylase Kinase, domain 1"/>
    <property type="match status" value="1"/>
</dbReference>
<name>A0A6A4TLH4_SCOMX</name>
<dbReference type="PANTHER" id="PTHR24054:SF28">
    <property type="entry name" value="CASEIN KINASE 2 ALPHA 1-RELATED"/>
    <property type="match status" value="1"/>
</dbReference>
<dbReference type="GO" id="GO:0046872">
    <property type="term" value="F:metal ion binding"/>
    <property type="evidence" value="ECO:0007669"/>
    <property type="project" value="UniProtKB-KW"/>
</dbReference>
<dbReference type="FunFam" id="2.120.10.30:FF:000023">
    <property type="entry name" value="Serum paraoxonase/arylesterase 2"/>
    <property type="match status" value="1"/>
</dbReference>
<evidence type="ECO:0000256" key="14">
    <source>
        <dbReference type="PIRSR" id="PIRSR602640-1"/>
    </source>
</evidence>
<evidence type="ECO:0000313" key="20">
    <source>
        <dbReference type="Proteomes" id="UP000438429"/>
    </source>
</evidence>
<dbReference type="GO" id="GO:0005829">
    <property type="term" value="C:cytosol"/>
    <property type="evidence" value="ECO:0007669"/>
    <property type="project" value="TreeGrafter"/>
</dbReference>
<evidence type="ECO:0000256" key="16">
    <source>
        <dbReference type="PROSITE-ProRule" id="PRU10141"/>
    </source>
</evidence>
<feature type="binding site" evidence="15">
    <location>
        <position position="495"/>
    </location>
    <ligand>
        <name>Ca(2+)</name>
        <dbReference type="ChEBI" id="CHEBI:29108"/>
        <label>1</label>
        <note>catalytic</note>
    </ligand>
</feature>
<feature type="binding site" evidence="15">
    <location>
        <position position="664"/>
    </location>
    <ligand>
        <name>Ca(2+)</name>
        <dbReference type="ChEBI" id="CHEBI:29108"/>
        <label>1</label>
        <note>catalytic</note>
    </ligand>
</feature>
<comment type="catalytic activity">
    <reaction evidence="1">
        <text>a phenyl acetate + H2O = a phenol + acetate + H(+)</text>
        <dbReference type="Rhea" id="RHEA:17309"/>
        <dbReference type="ChEBI" id="CHEBI:15377"/>
        <dbReference type="ChEBI" id="CHEBI:15378"/>
        <dbReference type="ChEBI" id="CHEBI:30089"/>
        <dbReference type="ChEBI" id="CHEBI:33853"/>
        <dbReference type="ChEBI" id="CHEBI:140310"/>
        <dbReference type="EC" id="3.1.1.2"/>
    </reaction>
</comment>
<evidence type="ECO:0000259" key="18">
    <source>
        <dbReference type="PROSITE" id="PS50011"/>
    </source>
</evidence>
<keyword evidence="12" id="KW-1015">Disulfide bond</keyword>
<keyword evidence="10 15" id="KW-0106">Calcium</keyword>
<dbReference type="PRINTS" id="PR01785">
    <property type="entry name" value="PARAOXONASE"/>
</dbReference>
<evidence type="ECO:0000256" key="3">
    <source>
        <dbReference type="ARBA" id="ARBA00022527"/>
    </source>
</evidence>
<dbReference type="InterPro" id="IPR000719">
    <property type="entry name" value="Prot_kinase_dom"/>
</dbReference>
<accession>A0A6A4TLH4</accession>
<dbReference type="SUPFAM" id="SSF56112">
    <property type="entry name" value="Protein kinase-like (PK-like)"/>
    <property type="match status" value="1"/>
</dbReference>
<evidence type="ECO:0000256" key="13">
    <source>
        <dbReference type="ARBA" id="ARBA00023180"/>
    </source>
</evidence>
<protein>
    <recommendedName>
        <fullName evidence="18">Protein kinase domain-containing protein</fullName>
    </recommendedName>
</protein>
<keyword evidence="3" id="KW-0723">Serine/threonine-protein kinase</keyword>
<comment type="similarity">
    <text evidence="2">Belongs to the paraoxonase family.</text>
</comment>
<dbReference type="AlphaFoldDB" id="A0A6A4TLH4"/>
<evidence type="ECO:0000256" key="15">
    <source>
        <dbReference type="PIRSR" id="PIRSR602640-2"/>
    </source>
</evidence>
<dbReference type="InterPro" id="IPR002640">
    <property type="entry name" value="Arylesterase"/>
</dbReference>
<dbReference type="SMART" id="SM00220">
    <property type="entry name" value="S_TKc"/>
    <property type="match status" value="1"/>
</dbReference>
<dbReference type="GO" id="GO:0004064">
    <property type="term" value="F:arylesterase activity"/>
    <property type="evidence" value="ECO:0007669"/>
    <property type="project" value="UniProtKB-EC"/>
</dbReference>
<comment type="cofactor">
    <cofactor evidence="15">
        <name>Ca(2+)</name>
        <dbReference type="ChEBI" id="CHEBI:29108"/>
    </cofactor>
    <text evidence="15">Binds 2 calcium ions per subunit.</text>
</comment>
<dbReference type="GO" id="GO:0005634">
    <property type="term" value="C:nucleus"/>
    <property type="evidence" value="ECO:0007669"/>
    <property type="project" value="TreeGrafter"/>
</dbReference>
<dbReference type="PROSITE" id="PS50011">
    <property type="entry name" value="PROTEIN_KINASE_DOM"/>
    <property type="match status" value="1"/>
</dbReference>
<dbReference type="Pfam" id="PF01731">
    <property type="entry name" value="Arylesterase"/>
    <property type="match status" value="1"/>
</dbReference>
<feature type="binding site" evidence="15">
    <location>
        <position position="555"/>
    </location>
    <ligand>
        <name>Ca(2+)</name>
        <dbReference type="ChEBI" id="CHEBI:29108"/>
        <label>1</label>
        <note>catalytic</note>
    </ligand>
</feature>
<dbReference type="Proteomes" id="UP000438429">
    <property type="component" value="Unassembled WGS sequence"/>
</dbReference>
<keyword evidence="11 16" id="KW-0067">ATP-binding</keyword>
<dbReference type="Gene3D" id="2.120.10.30">
    <property type="entry name" value="TolB, C-terminal domain"/>
    <property type="match status" value="1"/>
</dbReference>
<evidence type="ECO:0000256" key="12">
    <source>
        <dbReference type="ARBA" id="ARBA00023157"/>
    </source>
</evidence>
<evidence type="ECO:0000256" key="6">
    <source>
        <dbReference type="ARBA" id="ARBA00022729"/>
    </source>
</evidence>
<gene>
    <name evidence="19" type="ORF">F2P81_001827</name>
</gene>